<dbReference type="Pfam" id="PF14691">
    <property type="entry name" value="Fer4_20"/>
    <property type="match status" value="1"/>
</dbReference>
<keyword evidence="1" id="KW-0004">4Fe-4S</keyword>
<dbReference type="PANTHER" id="PTHR42783:SF3">
    <property type="entry name" value="GLUTAMATE SYNTHASE [NADPH] SMALL CHAIN-RELATED"/>
    <property type="match status" value="1"/>
</dbReference>
<dbReference type="Gene3D" id="1.10.1060.10">
    <property type="entry name" value="Alpha-helical ferredoxin"/>
    <property type="match status" value="1"/>
</dbReference>
<evidence type="ECO:0000256" key="4">
    <source>
        <dbReference type="ARBA" id="ARBA00023004"/>
    </source>
</evidence>
<dbReference type="PROSITE" id="PS51379">
    <property type="entry name" value="4FE4S_FER_2"/>
    <property type="match status" value="2"/>
</dbReference>
<dbReference type="PROSITE" id="PS51085">
    <property type="entry name" value="2FE2S_FER_2"/>
    <property type="match status" value="1"/>
</dbReference>
<name>A0A932GS36_UNCTE</name>
<feature type="domain" description="4Fe-4S ferredoxin-type" evidence="7">
    <location>
        <begin position="200"/>
        <end position="233"/>
    </location>
</feature>
<dbReference type="InterPro" id="IPR001041">
    <property type="entry name" value="2Fe-2S_ferredoxin-type"/>
</dbReference>
<dbReference type="Pfam" id="PF07992">
    <property type="entry name" value="Pyr_redox_2"/>
    <property type="match status" value="1"/>
</dbReference>
<dbReference type="PANTHER" id="PTHR42783">
    <property type="entry name" value="GLUTAMATE SYNTHASE [NADPH] SMALL CHAIN"/>
    <property type="match status" value="1"/>
</dbReference>
<feature type="domain" description="4Fe-4S His(Cys)3-ligated-type" evidence="8">
    <location>
        <begin position="80"/>
        <end position="141"/>
    </location>
</feature>
<dbReference type="CDD" id="cd00207">
    <property type="entry name" value="fer2"/>
    <property type="match status" value="1"/>
</dbReference>
<dbReference type="InterPro" id="IPR054351">
    <property type="entry name" value="NADH_UbQ_OxRdtase_ferredoxin"/>
</dbReference>
<evidence type="ECO:0000259" key="6">
    <source>
        <dbReference type="PROSITE" id="PS51085"/>
    </source>
</evidence>
<dbReference type="InterPro" id="IPR017896">
    <property type="entry name" value="4Fe4S_Fe-S-bd"/>
</dbReference>
<proteinExistence type="predicted"/>
<dbReference type="EMBL" id="JACPSX010000246">
    <property type="protein sequence ID" value="MBI3015915.1"/>
    <property type="molecule type" value="Genomic_DNA"/>
</dbReference>
<reference evidence="9" key="1">
    <citation type="submission" date="2020-07" db="EMBL/GenBank/DDBJ databases">
        <title>Huge and variable diversity of episymbiotic CPR bacteria and DPANN archaea in groundwater ecosystems.</title>
        <authorList>
            <person name="He C.Y."/>
            <person name="Keren R."/>
            <person name="Whittaker M."/>
            <person name="Farag I.F."/>
            <person name="Doudna J."/>
            <person name="Cate J.H.D."/>
            <person name="Banfield J.F."/>
        </authorList>
    </citation>
    <scope>NUCLEOTIDE SEQUENCE</scope>
    <source>
        <strain evidence="9">NC_groundwater_717_Ag_S-0.2um_59_8</strain>
    </source>
</reference>
<comment type="caution">
    <text evidence="9">The sequence shown here is derived from an EMBL/GenBank/DDBJ whole genome shotgun (WGS) entry which is preliminary data.</text>
</comment>
<dbReference type="GO" id="GO:0051539">
    <property type="term" value="F:4 iron, 4 sulfur cluster binding"/>
    <property type="evidence" value="ECO:0007669"/>
    <property type="project" value="UniProtKB-KW"/>
</dbReference>
<dbReference type="Gene3D" id="3.10.20.740">
    <property type="match status" value="1"/>
</dbReference>
<gene>
    <name evidence="9" type="ORF">HYY65_12860</name>
</gene>
<dbReference type="InterPro" id="IPR036010">
    <property type="entry name" value="2Fe-2S_ferredoxin-like_sf"/>
</dbReference>
<keyword evidence="4" id="KW-0408">Iron</keyword>
<feature type="domain" description="4Fe-4S ferredoxin-type" evidence="7">
    <location>
        <begin position="161"/>
        <end position="194"/>
    </location>
</feature>
<evidence type="ECO:0000259" key="7">
    <source>
        <dbReference type="PROSITE" id="PS51379"/>
    </source>
</evidence>
<dbReference type="Pfam" id="PF13510">
    <property type="entry name" value="Fer2_4"/>
    <property type="match status" value="1"/>
</dbReference>
<keyword evidence="3" id="KW-0677">Repeat</keyword>
<dbReference type="InterPro" id="IPR028261">
    <property type="entry name" value="DPD_II"/>
</dbReference>
<dbReference type="FunFam" id="3.30.70.20:FF:000035">
    <property type="entry name" value="Iron hydrogenase 1"/>
    <property type="match status" value="1"/>
</dbReference>
<dbReference type="Proteomes" id="UP000741360">
    <property type="component" value="Unassembled WGS sequence"/>
</dbReference>
<dbReference type="InterPro" id="IPR036188">
    <property type="entry name" value="FAD/NAD-bd_sf"/>
</dbReference>
<dbReference type="GO" id="GO:0016491">
    <property type="term" value="F:oxidoreductase activity"/>
    <property type="evidence" value="ECO:0007669"/>
    <property type="project" value="InterPro"/>
</dbReference>
<evidence type="ECO:0000313" key="10">
    <source>
        <dbReference type="Proteomes" id="UP000741360"/>
    </source>
</evidence>
<dbReference type="PROSITE" id="PS51839">
    <property type="entry name" value="4FE4S_HC3"/>
    <property type="match status" value="1"/>
</dbReference>
<dbReference type="SUPFAM" id="SSF46548">
    <property type="entry name" value="alpha-helical ferredoxin"/>
    <property type="match status" value="1"/>
</dbReference>
<feature type="domain" description="2Fe-2S ferredoxin-type" evidence="6">
    <location>
        <begin position="2"/>
        <end position="80"/>
    </location>
</feature>
<accession>A0A932GS36</accession>
<dbReference type="SUPFAM" id="SSF54862">
    <property type="entry name" value="4Fe-4S ferredoxins"/>
    <property type="match status" value="1"/>
</dbReference>
<keyword evidence="2" id="KW-0479">Metal-binding</keyword>
<sequence>METVTLSLDQEQVTAPAGLSLLQLAWKEGKYIPSLCAHPDLSPEGSCQLCLVEVEGEAGLVRACDVKVQAGMVVRTESPAIAAARQDNLAKILANHPHVCLTCPQREGCSRTTCSYGIPVEERCCSIFNDCEIRRASDYVGIKNDTPRYVHRGLPVVHDEPFYNLDFNLCIACDRCVRVCRDVRGVGALGTREENGHIYMGPIADTLEASGCKFCGSCVEVCPSGSLLDKVAEVPGKVETSLVPCREACPAGIDVPRYVRLIAEGKFPDAVAVIREKVPFPEVLGYVCYHPCEPVCRRGKIDEPISICSLKRFAASRDTGLWKEKANFAPATGKKVGVIGSGPAGLTTAYYLVRKGHDVTVFEAYPEPGGMLRTGIPEYRLPRQVLDKEIQEIVDAGVKIQSGCRVEDLDALFAEGFDALFLAVGAHQGSKLGVSGQDSPKVMDGVRFLRRVNLGEKVSVGQKVAVIGGGNVAIDAARAARRLGTREVTLIYRRSRTEMPAFPHEVEEAIHEGITLEFLTAPVSVLSTNGNLRVEFVRMELGEPDESGRRRPVPLAGSEYTREFDAVIAAIGQRPEIPDHFQVSLGKGDILEVHRDTLKTNRERVFAGGDAVSGPASVIEAIAMGRTAASVIDRSLGGDGNIDESLVDSEDTNSFLGREEDFLARVRAEMPTLSLAERLTGFPLVELGLDEKAAMAEASRCLRCDLRLDLAPLPHPPARWLEFTAEQVALVPEVEGVFELLDEEKNVLAISGTPNLRQSLTEKLQENSPARYFTFEEEPMYTQRESELLQQYLQQHGEMPGGGASDLDDLF</sequence>
<dbReference type="AlphaFoldDB" id="A0A932GS36"/>
<keyword evidence="5" id="KW-0411">Iron-sulfur</keyword>
<evidence type="ECO:0000256" key="5">
    <source>
        <dbReference type="ARBA" id="ARBA00023014"/>
    </source>
</evidence>
<dbReference type="PROSITE" id="PS00198">
    <property type="entry name" value="4FE4S_FER_1"/>
    <property type="match status" value="1"/>
</dbReference>
<dbReference type="InterPro" id="IPR009051">
    <property type="entry name" value="Helical_ferredxn"/>
</dbReference>
<dbReference type="InterPro" id="IPR019574">
    <property type="entry name" value="NADH_UbQ_OxRdtase_Gsu_4Fe4S-bd"/>
</dbReference>
<dbReference type="Pfam" id="PF22117">
    <property type="entry name" value="Fer4_Nqo3"/>
    <property type="match status" value="1"/>
</dbReference>
<dbReference type="Gene3D" id="3.50.50.60">
    <property type="entry name" value="FAD/NAD(P)-binding domain"/>
    <property type="match status" value="2"/>
</dbReference>
<dbReference type="SUPFAM" id="SSF51971">
    <property type="entry name" value="Nucleotide-binding domain"/>
    <property type="match status" value="1"/>
</dbReference>
<evidence type="ECO:0000256" key="2">
    <source>
        <dbReference type="ARBA" id="ARBA00022723"/>
    </source>
</evidence>
<dbReference type="PRINTS" id="PR00419">
    <property type="entry name" value="ADXRDTASE"/>
</dbReference>
<organism evidence="9 10">
    <name type="scientific">Tectimicrobiota bacterium</name>
    <dbReference type="NCBI Taxonomy" id="2528274"/>
    <lineage>
        <taxon>Bacteria</taxon>
        <taxon>Pseudomonadati</taxon>
        <taxon>Nitrospinota/Tectimicrobiota group</taxon>
        <taxon>Candidatus Tectimicrobiota</taxon>
    </lineage>
</organism>
<evidence type="ECO:0000256" key="3">
    <source>
        <dbReference type="ARBA" id="ARBA00022737"/>
    </source>
</evidence>
<dbReference type="Pfam" id="PF24348">
    <property type="entry name" value="DUF7508"/>
    <property type="match status" value="1"/>
</dbReference>
<dbReference type="InterPro" id="IPR017900">
    <property type="entry name" value="4Fe4S_Fe_S_CS"/>
</dbReference>
<dbReference type="InterPro" id="IPR023753">
    <property type="entry name" value="FAD/NAD-binding_dom"/>
</dbReference>
<protein>
    <submittedName>
        <fullName evidence="9">FAD-dependent oxidoreductase</fullName>
    </submittedName>
</protein>
<dbReference type="InterPro" id="IPR055930">
    <property type="entry name" value="DUF7508"/>
</dbReference>
<evidence type="ECO:0000313" key="9">
    <source>
        <dbReference type="EMBL" id="MBI3015915.1"/>
    </source>
</evidence>
<evidence type="ECO:0000256" key="1">
    <source>
        <dbReference type="ARBA" id="ARBA00022485"/>
    </source>
</evidence>
<dbReference type="GO" id="GO:0046872">
    <property type="term" value="F:metal ion binding"/>
    <property type="evidence" value="ECO:0007669"/>
    <property type="project" value="UniProtKB-KW"/>
</dbReference>
<dbReference type="SUPFAM" id="SSF54292">
    <property type="entry name" value="2Fe-2S ferredoxin-like"/>
    <property type="match status" value="1"/>
</dbReference>
<evidence type="ECO:0000259" key="8">
    <source>
        <dbReference type="PROSITE" id="PS51839"/>
    </source>
</evidence>